<dbReference type="AlphaFoldDB" id="X0TR90"/>
<dbReference type="EMBL" id="BARS01008427">
    <property type="protein sequence ID" value="GAF78645.1"/>
    <property type="molecule type" value="Genomic_DNA"/>
</dbReference>
<reference evidence="1" key="1">
    <citation type="journal article" date="2014" name="Front. Microbiol.">
        <title>High frequency of phylogenetically diverse reductive dehalogenase-homologous genes in deep subseafloor sedimentary metagenomes.</title>
        <authorList>
            <person name="Kawai M."/>
            <person name="Futagami T."/>
            <person name="Toyoda A."/>
            <person name="Takaki Y."/>
            <person name="Nishi S."/>
            <person name="Hori S."/>
            <person name="Arai W."/>
            <person name="Tsubouchi T."/>
            <person name="Morono Y."/>
            <person name="Uchiyama I."/>
            <person name="Ito T."/>
            <person name="Fujiyama A."/>
            <person name="Inagaki F."/>
            <person name="Takami H."/>
        </authorList>
    </citation>
    <scope>NUCLEOTIDE SEQUENCE</scope>
    <source>
        <strain evidence="1">Expedition CK06-06</strain>
    </source>
</reference>
<protein>
    <recommendedName>
        <fullName evidence="2">DUF234 domain-containing protein</fullName>
    </recommendedName>
</protein>
<comment type="caution">
    <text evidence="1">The sequence shown here is derived from an EMBL/GenBank/DDBJ whole genome shotgun (WGS) entry which is preliminary data.</text>
</comment>
<feature type="non-terminal residue" evidence="1">
    <location>
        <position position="1"/>
    </location>
</feature>
<sequence length="92" mass="10643">PAKKSEERGAQIDLLIDRTDNSINLCEIKFSDNKFSIDKSYAKNLINKIEVFEEKTKTKKQVFLTMITTMGVKKNIWSEDLVDSEVILKDIF</sequence>
<name>X0TR90_9ZZZZ</name>
<accession>X0TR90</accession>
<evidence type="ECO:0000313" key="1">
    <source>
        <dbReference type="EMBL" id="GAF78645.1"/>
    </source>
</evidence>
<gene>
    <name evidence="1" type="ORF">S01H1_16069</name>
</gene>
<proteinExistence type="predicted"/>
<organism evidence="1">
    <name type="scientific">marine sediment metagenome</name>
    <dbReference type="NCBI Taxonomy" id="412755"/>
    <lineage>
        <taxon>unclassified sequences</taxon>
        <taxon>metagenomes</taxon>
        <taxon>ecological metagenomes</taxon>
    </lineage>
</organism>
<evidence type="ECO:0008006" key="2">
    <source>
        <dbReference type="Google" id="ProtNLM"/>
    </source>
</evidence>